<feature type="compositionally biased region" description="Low complexity" evidence="1">
    <location>
        <begin position="64"/>
        <end position="74"/>
    </location>
</feature>
<dbReference type="RefSeq" id="WP_316436979.1">
    <property type="nucleotide sequence ID" value="NZ_CP053587.1"/>
</dbReference>
<feature type="region of interest" description="Disordered" evidence="1">
    <location>
        <begin position="62"/>
        <end position="95"/>
    </location>
</feature>
<gene>
    <name evidence="2" type="ORF">HJG54_31010</name>
</gene>
<dbReference type="EMBL" id="CP053587">
    <property type="protein sequence ID" value="WNZ27319.1"/>
    <property type="molecule type" value="Genomic_DNA"/>
</dbReference>
<accession>A0AA96WLF4</accession>
<protein>
    <submittedName>
        <fullName evidence="2">Uncharacterized protein</fullName>
    </submittedName>
</protein>
<proteinExistence type="predicted"/>
<evidence type="ECO:0000313" key="2">
    <source>
        <dbReference type="EMBL" id="WNZ27319.1"/>
    </source>
</evidence>
<organism evidence="2">
    <name type="scientific">Leptolyngbya sp. NK1-12</name>
    <dbReference type="NCBI Taxonomy" id="2547451"/>
    <lineage>
        <taxon>Bacteria</taxon>
        <taxon>Bacillati</taxon>
        <taxon>Cyanobacteriota</taxon>
        <taxon>Cyanophyceae</taxon>
        <taxon>Leptolyngbyales</taxon>
        <taxon>Leptolyngbyaceae</taxon>
        <taxon>Leptolyngbya group</taxon>
        <taxon>Leptolyngbya</taxon>
    </lineage>
</organism>
<reference evidence="2" key="1">
    <citation type="submission" date="2020-05" db="EMBL/GenBank/DDBJ databases">
        <authorList>
            <person name="Zhu T."/>
            <person name="Keshari N."/>
            <person name="Lu X."/>
        </authorList>
    </citation>
    <scope>NUCLEOTIDE SEQUENCE</scope>
    <source>
        <strain evidence="2">NK1-12</strain>
    </source>
</reference>
<dbReference type="AlphaFoldDB" id="A0AA96WLF4"/>
<sequence>MTTTIQETFLELDWGDEEQARQARAARAAQLQEEGYMCTYQNLYTVYGYRVFLLEATKLESIEEPSSIPQSSSSKTKDRPVLRSRRNHLPSFEER</sequence>
<name>A0AA96WLF4_9CYAN</name>
<evidence type="ECO:0000256" key="1">
    <source>
        <dbReference type="SAM" id="MobiDB-lite"/>
    </source>
</evidence>